<dbReference type="OrthoDB" id="294804at2759"/>
<dbReference type="EMBL" id="CCKQ01004008">
    <property type="protein sequence ID" value="CDW75143.1"/>
    <property type="molecule type" value="Genomic_DNA"/>
</dbReference>
<evidence type="ECO:0000313" key="1">
    <source>
        <dbReference type="EMBL" id="CDW75143.1"/>
    </source>
</evidence>
<dbReference type="AlphaFoldDB" id="A0A078A0Y7"/>
<evidence type="ECO:0000313" key="2">
    <source>
        <dbReference type="Proteomes" id="UP000039865"/>
    </source>
</evidence>
<accession>A0A078A0Y7</accession>
<dbReference type="InterPro" id="IPR036598">
    <property type="entry name" value="GOLD_dom_sf"/>
</dbReference>
<sequence length="777" mass="90966">MYLQQQTEIKRIGDQNISINFNEFKARLLGQLASLESRFPININTKKLASSLLKLANSCLIASTNTDSTFDRLSNESKDDLLRMVELQKEKLRVEVSDLARDLRDTPDLDHHLMLLESLQIQLSQIHSLDMQLKRLIKSYEERQRNPVAESTEQDIKEDEKEILSSISKILETLIAQTEYLMKVKNQAGQDALVVYVDKEFKKYLRSKCKKLYKVFAFGINALITRHKSFKFQVSCLRLLKRFYEIFEKHQVVLEDTILTCLQNFAEIEVVKKHKIAALFYYHLLNSFETTENFKKKLREEKSLEILKFNPHFSSIFYINQVEQENALELNQLHIKSGFPLEQTIQPKQNFKQYIVVNKPQSILHYNFTTQEYNIGFSIEKVGQLKQVSGNWEEVNNEEVGTVLLLKPGVYKAVWHNSYSYLKAKTLKYRIRVLERKDMIEEQSNIEHNQNHLEDLFTVDDLNEKEDNILRGLKQIYGDIVPIIKIMRPSQVKNAIQPDKTQSIVILIEENRCYLKFNENDQIAEQNMQHMNSDTFIQAQDIYVQQINSKQISQTDFNASQFYDDNSQITQIYILTKLPGFQNASTLKENSQFSNKNKVNLRDYIIKAEKILYYTMEKVGFKSKIRTDAEFYFADICDSLICNRVVKLVEGRQDKQVLIFNSGESNILLSVDQEQELFEVQEFSNLAVHHLHGMQKSSDQETLMHQEYLQMVLSYVKVMNDIELNQVQVYEDDSGIELPELEERVHTLREEGLRHATSLRYVYNLFKRGTSTANTKN</sequence>
<protein>
    <submittedName>
        <fullName evidence="1">Sec14-like protein 2-like</fullName>
    </submittedName>
</protein>
<dbReference type="SUPFAM" id="SSF101576">
    <property type="entry name" value="Supernatant protein factor (SPF), C-terminal domain"/>
    <property type="match status" value="1"/>
</dbReference>
<dbReference type="InParanoid" id="A0A078A0Y7"/>
<proteinExistence type="predicted"/>
<name>A0A078A0Y7_STYLE</name>
<dbReference type="Proteomes" id="UP000039865">
    <property type="component" value="Unassembled WGS sequence"/>
</dbReference>
<organism evidence="1 2">
    <name type="scientific">Stylonychia lemnae</name>
    <name type="common">Ciliate</name>
    <dbReference type="NCBI Taxonomy" id="5949"/>
    <lineage>
        <taxon>Eukaryota</taxon>
        <taxon>Sar</taxon>
        <taxon>Alveolata</taxon>
        <taxon>Ciliophora</taxon>
        <taxon>Intramacronucleata</taxon>
        <taxon>Spirotrichea</taxon>
        <taxon>Stichotrichia</taxon>
        <taxon>Sporadotrichida</taxon>
        <taxon>Oxytrichidae</taxon>
        <taxon>Stylonychinae</taxon>
        <taxon>Stylonychia</taxon>
    </lineage>
</organism>
<dbReference type="Gene3D" id="2.60.120.680">
    <property type="entry name" value="GOLD domain"/>
    <property type="match status" value="1"/>
</dbReference>
<reference evidence="1 2" key="1">
    <citation type="submission" date="2014-06" db="EMBL/GenBank/DDBJ databases">
        <authorList>
            <person name="Swart Estienne"/>
        </authorList>
    </citation>
    <scope>NUCLEOTIDE SEQUENCE [LARGE SCALE GENOMIC DNA]</scope>
    <source>
        <strain evidence="1 2">130c</strain>
    </source>
</reference>
<gene>
    <name evidence="1" type="primary">Contig10586.g11302</name>
    <name evidence="1" type="ORF">STYLEM_4130</name>
</gene>
<keyword evidence="2" id="KW-1185">Reference proteome</keyword>